<dbReference type="EMBL" id="CAJNDS010000265">
    <property type="protein sequence ID" value="CAE7035569.1"/>
    <property type="molecule type" value="Genomic_DNA"/>
</dbReference>
<evidence type="ECO:0000256" key="3">
    <source>
        <dbReference type="SAM" id="MobiDB-lite"/>
    </source>
</evidence>
<evidence type="ECO:0000256" key="1">
    <source>
        <dbReference type="ARBA" id="ARBA00022441"/>
    </source>
</evidence>
<reference evidence="4" key="1">
    <citation type="submission" date="2021-02" db="EMBL/GenBank/DDBJ databases">
        <authorList>
            <person name="Dougan E. K."/>
            <person name="Rhodes N."/>
            <person name="Thang M."/>
            <person name="Chan C."/>
        </authorList>
    </citation>
    <scope>NUCLEOTIDE SEQUENCE</scope>
</reference>
<feature type="region of interest" description="Disordered" evidence="3">
    <location>
        <begin position="309"/>
        <end position="330"/>
    </location>
</feature>
<keyword evidence="5" id="KW-1185">Reference proteome</keyword>
<dbReference type="Pfam" id="PF24681">
    <property type="entry name" value="Kelch_KLHDC2_KLHL20_DRC7"/>
    <property type="match status" value="1"/>
</dbReference>
<dbReference type="InterPro" id="IPR051568">
    <property type="entry name" value="LZTR1/Attractin"/>
</dbReference>
<dbReference type="AlphaFoldDB" id="A0A812IHK9"/>
<dbReference type="Gene3D" id="2.120.10.80">
    <property type="entry name" value="Kelch-type beta propeller"/>
    <property type="match status" value="1"/>
</dbReference>
<keyword evidence="2" id="KW-0677">Repeat</keyword>
<evidence type="ECO:0000256" key="2">
    <source>
        <dbReference type="ARBA" id="ARBA00022737"/>
    </source>
</evidence>
<evidence type="ECO:0000313" key="5">
    <source>
        <dbReference type="Proteomes" id="UP000604046"/>
    </source>
</evidence>
<protein>
    <submittedName>
        <fullName evidence="4">ATRN protein</fullName>
    </submittedName>
</protein>
<keyword evidence="1" id="KW-0880">Kelch repeat</keyword>
<dbReference type="GO" id="GO:0005794">
    <property type="term" value="C:Golgi apparatus"/>
    <property type="evidence" value="ECO:0007669"/>
    <property type="project" value="TreeGrafter"/>
</dbReference>
<dbReference type="PANTHER" id="PTHR46376">
    <property type="entry name" value="LEUCINE-ZIPPER-LIKE TRANSCRIPTIONAL REGULATOR 1"/>
    <property type="match status" value="1"/>
</dbReference>
<dbReference type="PANTHER" id="PTHR46376:SF1">
    <property type="entry name" value="LEUCINE-ZIPPER-LIKE TRANSCRIPTIONAL REGULATOR 1"/>
    <property type="match status" value="1"/>
</dbReference>
<dbReference type="OrthoDB" id="10251809at2759"/>
<gene>
    <name evidence="4" type="primary">ATRN</name>
    <name evidence="4" type="ORF">SNAT2548_LOCUS4315</name>
</gene>
<proteinExistence type="predicted"/>
<evidence type="ECO:0000313" key="4">
    <source>
        <dbReference type="EMBL" id="CAE7035569.1"/>
    </source>
</evidence>
<sequence length="596" mass="63491">MFGGELLESVMSGDLYFYGEPVDAEVFGPRSHLVTKEIDVLLSVFFSFAIPEARYRHSAVIDPTARAMYIFAGMSLGGAGTANTFGDLHRYDVDLDSWTELQGTAGRSRHTAVWDSSSDRMIVFGGVDSMLNKMGDVLEYDRSSDSWSFPQVEGPAARDGHVAVWDDATGTMLMCCGVTSDSGESWGDLWSYDGKWAKLSPSGGITARRYTSAVWDPQARAMLGFGGRETPEAALNSLFLYSTSTNSWSEYTVSGAPAQDTGATAWDPVNSHLYAFGGLDQQGPLDSLWRLDATHTSITSTATSITHTATSTTSSSFSETSSSATTSTKAYPSTSTKTWAPLTTTWTKYFPTQSTTRKQSPTDTAELLGDLGNSEGELARQLVATLGSGNSSNSSGILGRALTQSHLATIQTLALDSLAISDMSHNVTVQSASASVEIPPDVVAQAAAAGGSGLVLLSVSVGLAELGTGLNDSEGGAGHALVSRPVSITFRGLDGNRIPMPSLARPIEVLIVGATEGSWCAFWDEERRYPDMRLSLTLNFFKEDTGTWSSEGLRAVSFRVFGAVLETFLQVLRCSTAAQVFSAEGFENLSKGTPRG</sequence>
<comment type="caution">
    <text evidence="4">The sequence shown here is derived from an EMBL/GenBank/DDBJ whole genome shotgun (WGS) entry which is preliminary data.</text>
</comment>
<dbReference type="InterPro" id="IPR015915">
    <property type="entry name" value="Kelch-typ_b-propeller"/>
</dbReference>
<accession>A0A812IHK9</accession>
<dbReference type="Proteomes" id="UP000604046">
    <property type="component" value="Unassembled WGS sequence"/>
</dbReference>
<name>A0A812IHK9_9DINO</name>
<organism evidence="4 5">
    <name type="scientific">Symbiodinium natans</name>
    <dbReference type="NCBI Taxonomy" id="878477"/>
    <lineage>
        <taxon>Eukaryota</taxon>
        <taxon>Sar</taxon>
        <taxon>Alveolata</taxon>
        <taxon>Dinophyceae</taxon>
        <taxon>Suessiales</taxon>
        <taxon>Symbiodiniaceae</taxon>
        <taxon>Symbiodinium</taxon>
    </lineage>
</organism>
<dbReference type="SUPFAM" id="SSF117281">
    <property type="entry name" value="Kelch motif"/>
    <property type="match status" value="1"/>
</dbReference>